<dbReference type="Pfam" id="PF00264">
    <property type="entry name" value="Tyrosinase"/>
    <property type="match status" value="1"/>
</dbReference>
<dbReference type="Proteomes" id="UP000565441">
    <property type="component" value="Unassembled WGS sequence"/>
</dbReference>
<dbReference type="InterPro" id="IPR002227">
    <property type="entry name" value="Tyrosinase_Cu-bd"/>
</dbReference>
<proteinExistence type="predicted"/>
<dbReference type="AlphaFoldDB" id="A0A8H5H461"/>
<evidence type="ECO:0000256" key="2">
    <source>
        <dbReference type="ARBA" id="ARBA00023008"/>
    </source>
</evidence>
<gene>
    <name evidence="4" type="ORF">D9615_008476</name>
</gene>
<evidence type="ECO:0000313" key="5">
    <source>
        <dbReference type="Proteomes" id="UP000565441"/>
    </source>
</evidence>
<sequence>MDPVFYMHHANLDRLWWSWQKRNLAARLTDISGPINILDYDNALGGNVTLAYPLSLGVNALDVTVRDVMDIRNPTLCYDYDRLY</sequence>
<dbReference type="GO" id="GO:0016491">
    <property type="term" value="F:oxidoreductase activity"/>
    <property type="evidence" value="ECO:0007669"/>
    <property type="project" value="InterPro"/>
</dbReference>
<dbReference type="GO" id="GO:0046872">
    <property type="term" value="F:metal ion binding"/>
    <property type="evidence" value="ECO:0007669"/>
    <property type="project" value="UniProtKB-KW"/>
</dbReference>
<keyword evidence="2" id="KW-0186">Copper</keyword>
<dbReference type="InterPro" id="IPR008922">
    <property type="entry name" value="Di-copper_centre_dom_sf"/>
</dbReference>
<accession>A0A8H5H461</accession>
<organism evidence="4 5">
    <name type="scientific">Tricholomella constricta</name>
    <dbReference type="NCBI Taxonomy" id="117010"/>
    <lineage>
        <taxon>Eukaryota</taxon>
        <taxon>Fungi</taxon>
        <taxon>Dikarya</taxon>
        <taxon>Basidiomycota</taxon>
        <taxon>Agaricomycotina</taxon>
        <taxon>Agaricomycetes</taxon>
        <taxon>Agaricomycetidae</taxon>
        <taxon>Agaricales</taxon>
        <taxon>Tricholomatineae</taxon>
        <taxon>Lyophyllaceae</taxon>
        <taxon>Tricholomella</taxon>
    </lineage>
</organism>
<keyword evidence="1" id="KW-0479">Metal-binding</keyword>
<dbReference type="InterPro" id="IPR050316">
    <property type="entry name" value="Tyrosinase/Hemocyanin"/>
</dbReference>
<dbReference type="OrthoDB" id="2978214at2759"/>
<evidence type="ECO:0000259" key="3">
    <source>
        <dbReference type="PROSITE" id="PS00498"/>
    </source>
</evidence>
<keyword evidence="5" id="KW-1185">Reference proteome</keyword>
<name>A0A8H5H461_9AGAR</name>
<dbReference type="SUPFAM" id="SSF48056">
    <property type="entry name" value="Di-copper centre-containing domain"/>
    <property type="match status" value="1"/>
</dbReference>
<feature type="domain" description="Tyrosinase copper-binding" evidence="3">
    <location>
        <begin position="2"/>
        <end position="13"/>
    </location>
</feature>
<dbReference type="PANTHER" id="PTHR11474:SF126">
    <property type="entry name" value="TYROSINASE-LIKE PROTEIN TYR-1-RELATED"/>
    <property type="match status" value="1"/>
</dbReference>
<dbReference type="Gene3D" id="1.10.1280.10">
    <property type="entry name" value="Di-copper center containing domain from catechol oxidase"/>
    <property type="match status" value="1"/>
</dbReference>
<dbReference type="PROSITE" id="PS00498">
    <property type="entry name" value="TYROSINASE_2"/>
    <property type="match status" value="1"/>
</dbReference>
<reference evidence="4 5" key="1">
    <citation type="journal article" date="2020" name="ISME J.">
        <title>Uncovering the hidden diversity of litter-decomposition mechanisms in mushroom-forming fungi.</title>
        <authorList>
            <person name="Floudas D."/>
            <person name="Bentzer J."/>
            <person name="Ahren D."/>
            <person name="Johansson T."/>
            <person name="Persson P."/>
            <person name="Tunlid A."/>
        </authorList>
    </citation>
    <scope>NUCLEOTIDE SEQUENCE [LARGE SCALE GENOMIC DNA]</scope>
    <source>
        <strain evidence="4 5">CBS 661.87</strain>
    </source>
</reference>
<comment type="caution">
    <text evidence="4">The sequence shown here is derived from an EMBL/GenBank/DDBJ whole genome shotgun (WGS) entry which is preliminary data.</text>
</comment>
<evidence type="ECO:0000256" key="1">
    <source>
        <dbReference type="ARBA" id="ARBA00022723"/>
    </source>
</evidence>
<evidence type="ECO:0000313" key="4">
    <source>
        <dbReference type="EMBL" id="KAF5376240.1"/>
    </source>
</evidence>
<dbReference type="EMBL" id="JAACJP010000029">
    <property type="protein sequence ID" value="KAF5376240.1"/>
    <property type="molecule type" value="Genomic_DNA"/>
</dbReference>
<dbReference type="PANTHER" id="PTHR11474">
    <property type="entry name" value="TYROSINASE FAMILY MEMBER"/>
    <property type="match status" value="1"/>
</dbReference>
<protein>
    <recommendedName>
        <fullName evidence="3">Tyrosinase copper-binding domain-containing protein</fullName>
    </recommendedName>
</protein>